<dbReference type="InterPro" id="IPR011009">
    <property type="entry name" value="Kinase-like_dom_sf"/>
</dbReference>
<name>A0A518BDL6_9BACT</name>
<dbReference type="EMBL" id="CP036287">
    <property type="protein sequence ID" value="QDU65079.1"/>
    <property type="molecule type" value="Genomic_DNA"/>
</dbReference>
<dbReference type="Gene3D" id="3.90.1200.10">
    <property type="match status" value="1"/>
</dbReference>
<dbReference type="GO" id="GO:0016740">
    <property type="term" value="F:transferase activity"/>
    <property type="evidence" value="ECO:0007669"/>
    <property type="project" value="UniProtKB-KW"/>
</dbReference>
<keyword evidence="2" id="KW-0808">Transferase</keyword>
<evidence type="ECO:0000313" key="2">
    <source>
        <dbReference type="EMBL" id="QDU65079.1"/>
    </source>
</evidence>
<feature type="domain" description="Aminoglycoside phosphotransferase" evidence="1">
    <location>
        <begin position="89"/>
        <end position="288"/>
    </location>
</feature>
<dbReference type="InterPro" id="IPR002575">
    <property type="entry name" value="Aminoglycoside_PTrfase"/>
</dbReference>
<organism evidence="2 3">
    <name type="scientific">Engelhardtia mirabilis</name>
    <dbReference type="NCBI Taxonomy" id="2528011"/>
    <lineage>
        <taxon>Bacteria</taxon>
        <taxon>Pseudomonadati</taxon>
        <taxon>Planctomycetota</taxon>
        <taxon>Planctomycetia</taxon>
        <taxon>Planctomycetia incertae sedis</taxon>
        <taxon>Engelhardtia</taxon>
    </lineage>
</organism>
<dbReference type="KEGG" id="pbap:Pla133_01420"/>
<evidence type="ECO:0000259" key="1">
    <source>
        <dbReference type="Pfam" id="PF01636"/>
    </source>
</evidence>
<dbReference type="Pfam" id="PF01636">
    <property type="entry name" value="APH"/>
    <property type="match status" value="1"/>
</dbReference>
<sequence length="366" mass="40464">MTSQLTTALDWIGRYLSISDVSQRVRRADLDRKDRLMIELDGPEGGAWFRVTAAVLRELAPADERELPLAAWYTSATEDTRLVSWRPGRRMVVELPREGGSEFWKGLRPKRLAEAARRHDLAQALCDGAEGGFAIPALLGVDCDRSALKLTGVVGFEPRVRVSDESDFEQIGRALRRLQDGQERLSKPLADLLPTHTAEDELAVLAERGRRCVIALGQQPQGYSKTLERLRNVAPRPTVPVPCHRDLHDGQVLLGTGAPTLMDLDLLCLADPLLDVANLLAHLALRRLQGLAEATPDGVRACGDALLTGLDRDVLPDYLPRLRFYQATALLRLSALYALRPRWQALTADLIRLAERCTDEVVPASA</sequence>
<keyword evidence="3" id="KW-1185">Reference proteome</keyword>
<evidence type="ECO:0000313" key="3">
    <source>
        <dbReference type="Proteomes" id="UP000316921"/>
    </source>
</evidence>
<reference evidence="2 3" key="1">
    <citation type="submission" date="2019-02" db="EMBL/GenBank/DDBJ databases">
        <title>Deep-cultivation of Planctomycetes and their phenomic and genomic characterization uncovers novel biology.</title>
        <authorList>
            <person name="Wiegand S."/>
            <person name="Jogler M."/>
            <person name="Boedeker C."/>
            <person name="Pinto D."/>
            <person name="Vollmers J."/>
            <person name="Rivas-Marin E."/>
            <person name="Kohn T."/>
            <person name="Peeters S.H."/>
            <person name="Heuer A."/>
            <person name="Rast P."/>
            <person name="Oberbeckmann S."/>
            <person name="Bunk B."/>
            <person name="Jeske O."/>
            <person name="Meyerdierks A."/>
            <person name="Storesund J.E."/>
            <person name="Kallscheuer N."/>
            <person name="Luecker S."/>
            <person name="Lage O.M."/>
            <person name="Pohl T."/>
            <person name="Merkel B.J."/>
            <person name="Hornburger P."/>
            <person name="Mueller R.-W."/>
            <person name="Bruemmer F."/>
            <person name="Labrenz M."/>
            <person name="Spormann A.M."/>
            <person name="Op den Camp H."/>
            <person name="Overmann J."/>
            <person name="Amann R."/>
            <person name="Jetten M.S.M."/>
            <person name="Mascher T."/>
            <person name="Medema M.H."/>
            <person name="Devos D.P."/>
            <person name="Kaster A.-K."/>
            <person name="Ovreas L."/>
            <person name="Rohde M."/>
            <person name="Galperin M.Y."/>
            <person name="Jogler C."/>
        </authorList>
    </citation>
    <scope>NUCLEOTIDE SEQUENCE [LARGE SCALE GENOMIC DNA]</scope>
    <source>
        <strain evidence="2 3">Pla133</strain>
    </source>
</reference>
<gene>
    <name evidence="2" type="ORF">Pla133_01420</name>
</gene>
<protein>
    <submittedName>
        <fullName evidence="2">Phosphotransferase enzyme family protein</fullName>
    </submittedName>
</protein>
<accession>A0A518BDL6</accession>
<proteinExistence type="predicted"/>
<dbReference type="AlphaFoldDB" id="A0A518BDL6"/>
<dbReference type="RefSeq" id="WP_145061357.1">
    <property type="nucleotide sequence ID" value="NZ_CP036287.1"/>
</dbReference>
<dbReference type="SUPFAM" id="SSF56112">
    <property type="entry name" value="Protein kinase-like (PK-like)"/>
    <property type="match status" value="1"/>
</dbReference>
<dbReference type="Proteomes" id="UP000316921">
    <property type="component" value="Chromosome"/>
</dbReference>